<reference evidence="2" key="2">
    <citation type="submission" date="2016-03" db="EMBL/GenBank/DDBJ databases">
        <title>Streptococcus antelopensis sp. nov., isolated from the feces of the Tibetan antelope (Pantholops hodgsonii) in Hoh Xil National Nature Reserve, Qinghai, China.</title>
        <authorList>
            <person name="Bai X."/>
        </authorList>
    </citation>
    <scope>NUCLEOTIDE SEQUENCE [LARGE SCALE GENOMIC DNA]</scope>
    <source>
        <strain evidence="2">TA 26</strain>
    </source>
</reference>
<organism evidence="1 2">
    <name type="scientific">Streptococcus pantholopis</name>
    <dbReference type="NCBI Taxonomy" id="1811193"/>
    <lineage>
        <taxon>Bacteria</taxon>
        <taxon>Bacillati</taxon>
        <taxon>Bacillota</taxon>
        <taxon>Bacilli</taxon>
        <taxon>Lactobacillales</taxon>
        <taxon>Streptococcaceae</taxon>
        <taxon>Streptococcus</taxon>
    </lineage>
</organism>
<sequence>MERIKRFNAEHPYSSFVGEKARYHNKYQGSPEDYSQHIEEYGENSKYVSSGSGTVYSDPISNGQGQLHCWFQIIDKLYLN</sequence>
<evidence type="ECO:0000313" key="2">
    <source>
        <dbReference type="Proteomes" id="UP000077317"/>
    </source>
</evidence>
<reference evidence="1 2" key="1">
    <citation type="journal article" date="2016" name="Int. J. Syst. Evol. Microbiol.">
        <title>Streptococcuspantholopis sp. nov., isolated from faeces of the Tibetan antelope (Pantholops hodgsonii).</title>
        <authorList>
            <person name="Bai X."/>
            <person name="Xiong Y."/>
            <person name="Lu S."/>
            <person name="Jin D."/>
            <person name="Lai X."/>
            <person name="Yang J."/>
            <person name="Niu L."/>
            <person name="Hu S."/>
            <person name="Meng X."/>
            <person name="Pu J."/>
            <person name="Ye C."/>
            <person name="Xu J."/>
        </authorList>
    </citation>
    <scope>NUCLEOTIDE SEQUENCE [LARGE SCALE GENOMIC DNA]</scope>
    <source>
        <strain evidence="1 2">TA 26</strain>
    </source>
</reference>
<name>A0A172Q5R9_9STRE</name>
<dbReference type="EMBL" id="CP014699">
    <property type="protein sequence ID" value="AND78794.1"/>
    <property type="molecule type" value="Genomic_DNA"/>
</dbReference>
<dbReference type="AlphaFoldDB" id="A0A172Q5R9"/>
<protein>
    <submittedName>
        <fullName evidence="1">Uncharacterized protein</fullName>
    </submittedName>
</protein>
<dbReference type="STRING" id="1811193.A0O21_01470"/>
<gene>
    <name evidence="1" type="ORF">A0O21_01470</name>
</gene>
<accession>A0A172Q5R9</accession>
<dbReference type="KEGG" id="spat:A0O21_01470"/>
<proteinExistence type="predicted"/>
<evidence type="ECO:0000313" key="1">
    <source>
        <dbReference type="EMBL" id="AND78794.1"/>
    </source>
</evidence>
<dbReference type="RefSeq" id="WP_067060347.1">
    <property type="nucleotide sequence ID" value="NZ_CP014699.1"/>
</dbReference>
<dbReference type="Proteomes" id="UP000077317">
    <property type="component" value="Chromosome"/>
</dbReference>
<keyword evidence="2" id="KW-1185">Reference proteome</keyword>